<evidence type="ECO:0000313" key="2">
    <source>
        <dbReference type="EMBL" id="BAD16486.1"/>
    </source>
</evidence>
<sequence length="81" mass="9003">MRSRFRAGRRRLPRRRSPPVTTLAAAAPHGRPAGFVPSRAVPSRRLRRPIGHGPIWTIGPVDRRWTTRVIPVHGGPAASCR</sequence>
<organism evidence="2 4">
    <name type="scientific">Oryza sativa subsp. japonica</name>
    <name type="common">Rice</name>
    <dbReference type="NCBI Taxonomy" id="39947"/>
    <lineage>
        <taxon>Eukaryota</taxon>
        <taxon>Viridiplantae</taxon>
        <taxon>Streptophyta</taxon>
        <taxon>Embryophyta</taxon>
        <taxon>Tracheophyta</taxon>
        <taxon>Spermatophyta</taxon>
        <taxon>Magnoliopsida</taxon>
        <taxon>Liliopsida</taxon>
        <taxon>Poales</taxon>
        <taxon>Poaceae</taxon>
        <taxon>BOP clade</taxon>
        <taxon>Oryzoideae</taxon>
        <taxon>Oryzeae</taxon>
        <taxon>Oryzinae</taxon>
        <taxon>Oryza</taxon>
        <taxon>Oryza sativa</taxon>
    </lineage>
</organism>
<reference evidence="4" key="3">
    <citation type="journal article" date="2005" name="Nature">
        <title>The map-based sequence of the rice genome.</title>
        <authorList>
            <consortium name="International rice genome sequencing project (IRGSP)"/>
            <person name="Matsumoto T."/>
            <person name="Wu J."/>
            <person name="Kanamori H."/>
            <person name="Katayose Y."/>
            <person name="Fujisawa M."/>
            <person name="Namiki N."/>
            <person name="Mizuno H."/>
            <person name="Yamamoto K."/>
            <person name="Antonio B.A."/>
            <person name="Baba T."/>
            <person name="Sakata K."/>
            <person name="Nagamura Y."/>
            <person name="Aoki H."/>
            <person name="Arikawa K."/>
            <person name="Arita K."/>
            <person name="Bito T."/>
            <person name="Chiden Y."/>
            <person name="Fujitsuka N."/>
            <person name="Fukunaka R."/>
            <person name="Hamada M."/>
            <person name="Harada C."/>
            <person name="Hayashi A."/>
            <person name="Hijishita S."/>
            <person name="Honda M."/>
            <person name="Hosokawa S."/>
            <person name="Ichikawa Y."/>
            <person name="Idonuma A."/>
            <person name="Iijima M."/>
            <person name="Ikeda M."/>
            <person name="Ikeno M."/>
            <person name="Ito K."/>
            <person name="Ito S."/>
            <person name="Ito T."/>
            <person name="Ito Y."/>
            <person name="Ito Y."/>
            <person name="Iwabuchi A."/>
            <person name="Kamiya K."/>
            <person name="Karasawa W."/>
            <person name="Kurita K."/>
            <person name="Katagiri S."/>
            <person name="Kikuta A."/>
            <person name="Kobayashi H."/>
            <person name="Kobayashi N."/>
            <person name="Machita K."/>
            <person name="Maehara T."/>
            <person name="Masukawa M."/>
            <person name="Mizubayashi T."/>
            <person name="Mukai Y."/>
            <person name="Nagasaki H."/>
            <person name="Nagata Y."/>
            <person name="Naito S."/>
            <person name="Nakashima M."/>
            <person name="Nakama Y."/>
            <person name="Nakamichi Y."/>
            <person name="Nakamura M."/>
            <person name="Meguro A."/>
            <person name="Negishi M."/>
            <person name="Ohta I."/>
            <person name="Ohta T."/>
            <person name="Okamoto M."/>
            <person name="Ono N."/>
            <person name="Saji S."/>
            <person name="Sakaguchi M."/>
            <person name="Sakai K."/>
            <person name="Shibata M."/>
            <person name="Shimokawa T."/>
            <person name="Song J."/>
            <person name="Takazaki Y."/>
            <person name="Terasawa K."/>
            <person name="Tsugane M."/>
            <person name="Tsuji K."/>
            <person name="Ueda S."/>
            <person name="Waki K."/>
            <person name="Yamagata H."/>
            <person name="Yamamoto M."/>
            <person name="Yamamoto S."/>
            <person name="Yamane H."/>
            <person name="Yoshiki S."/>
            <person name="Yoshihara R."/>
            <person name="Yukawa K."/>
            <person name="Zhong H."/>
            <person name="Yano M."/>
            <person name="Yuan Q."/>
            <person name="Ouyang S."/>
            <person name="Liu J."/>
            <person name="Jones K.M."/>
            <person name="Gansberger K."/>
            <person name="Moffat K."/>
            <person name="Hill J."/>
            <person name="Bera J."/>
            <person name="Fadrosh D."/>
            <person name="Jin S."/>
            <person name="Johri S."/>
            <person name="Kim M."/>
            <person name="Overton L."/>
            <person name="Reardon M."/>
            <person name="Tsitrin T."/>
            <person name="Vuong H."/>
            <person name="Weaver B."/>
            <person name="Ciecko A."/>
            <person name="Tallon L."/>
            <person name="Jackson J."/>
            <person name="Pai G."/>
            <person name="Aken S.V."/>
            <person name="Utterback T."/>
            <person name="Reidmuller S."/>
            <person name="Feldblyum T."/>
            <person name="Hsiao J."/>
            <person name="Zismann V."/>
            <person name="Iobst S."/>
            <person name="de Vazeille A.R."/>
            <person name="Buell C.R."/>
            <person name="Ying K."/>
            <person name="Li Y."/>
            <person name="Lu T."/>
            <person name="Huang Y."/>
            <person name="Zhao Q."/>
            <person name="Feng Q."/>
            <person name="Zhang L."/>
            <person name="Zhu J."/>
            <person name="Weng Q."/>
            <person name="Mu J."/>
            <person name="Lu Y."/>
            <person name="Fan D."/>
            <person name="Liu Y."/>
            <person name="Guan J."/>
            <person name="Zhang Y."/>
            <person name="Yu S."/>
            <person name="Liu X."/>
            <person name="Zhang Y."/>
            <person name="Hong G."/>
            <person name="Han B."/>
            <person name="Choisne N."/>
            <person name="Demange N."/>
            <person name="Orjeda G."/>
            <person name="Samain S."/>
            <person name="Cattolico L."/>
            <person name="Pelletier E."/>
            <person name="Couloux A."/>
            <person name="Segurens B."/>
            <person name="Wincker P."/>
            <person name="D'Hont A."/>
            <person name="Scarpelli C."/>
            <person name="Weissenbach J."/>
            <person name="Salanoubat M."/>
            <person name="Quetier F."/>
            <person name="Yu Y."/>
            <person name="Kim H.R."/>
            <person name="Rambo T."/>
            <person name="Currie J."/>
            <person name="Collura K."/>
            <person name="Luo M."/>
            <person name="Yang T."/>
            <person name="Ammiraju J.S.S."/>
            <person name="Engler F."/>
            <person name="Soderlund C."/>
            <person name="Wing R.A."/>
            <person name="Palmer L.E."/>
            <person name="de la Bastide M."/>
            <person name="Spiegel L."/>
            <person name="Nascimento L."/>
            <person name="Zutavern T."/>
            <person name="O'Shaughnessy A."/>
            <person name="Dike S."/>
            <person name="Dedhia N."/>
            <person name="Preston R."/>
            <person name="Balija V."/>
            <person name="McCombie W.R."/>
            <person name="Chow T."/>
            <person name="Chen H."/>
            <person name="Chung M."/>
            <person name="Chen C."/>
            <person name="Shaw J."/>
            <person name="Wu H."/>
            <person name="Hsiao K."/>
            <person name="Chao Y."/>
            <person name="Chu M."/>
            <person name="Cheng C."/>
            <person name="Hour A."/>
            <person name="Lee P."/>
            <person name="Lin S."/>
            <person name="Lin Y."/>
            <person name="Liou J."/>
            <person name="Liu S."/>
            <person name="Hsing Y."/>
            <person name="Raghuvanshi S."/>
            <person name="Mohanty A."/>
            <person name="Bharti A.K."/>
            <person name="Gaur A."/>
            <person name="Gupta V."/>
            <person name="Kumar D."/>
            <person name="Ravi V."/>
            <person name="Vij S."/>
            <person name="Kapur A."/>
            <person name="Khurana P."/>
            <person name="Khurana P."/>
            <person name="Khurana J.P."/>
            <person name="Tyagi A.K."/>
            <person name="Gaikwad K."/>
            <person name="Singh A."/>
            <person name="Dalal V."/>
            <person name="Srivastava S."/>
            <person name="Dixit A."/>
            <person name="Pal A.K."/>
            <person name="Ghazi I.A."/>
            <person name="Yadav M."/>
            <person name="Pandit A."/>
            <person name="Bhargava A."/>
            <person name="Sureshbabu K."/>
            <person name="Batra K."/>
            <person name="Sharma T.R."/>
            <person name="Mohapatra T."/>
            <person name="Singh N.K."/>
            <person name="Messing J."/>
            <person name="Nelson A.B."/>
            <person name="Fuks G."/>
            <person name="Kavchok S."/>
            <person name="Keizer G."/>
            <person name="Linton E."/>
            <person name="Llaca V."/>
            <person name="Song R."/>
            <person name="Tanyolac B."/>
            <person name="Young S."/>
            <person name="Ho-Il K."/>
            <person name="Hahn J.H."/>
            <person name="Sangsakoo G."/>
            <person name="Vanavichit A."/>
            <person name="de Mattos Luiz.A.T."/>
            <person name="Zimmer P.D."/>
            <person name="Malone G."/>
            <person name="Dellagostin O."/>
            <person name="de Oliveira A.C."/>
            <person name="Bevan M."/>
            <person name="Bancroft I."/>
            <person name="Minx P."/>
            <person name="Cordum H."/>
            <person name="Wilson R."/>
            <person name="Cheng Z."/>
            <person name="Jin W."/>
            <person name="Jiang J."/>
            <person name="Leong S.A."/>
            <person name="Iwama H."/>
            <person name="Gojobori T."/>
            <person name="Itoh T."/>
            <person name="Niimura Y."/>
            <person name="Fujii Y."/>
            <person name="Habara T."/>
            <person name="Sakai H."/>
            <person name="Sato Y."/>
            <person name="Wilson G."/>
            <person name="Kumar K."/>
            <person name="McCouch S."/>
            <person name="Juretic N."/>
            <person name="Hoen D."/>
            <person name="Wright S."/>
            <person name="Bruskiewich R."/>
            <person name="Bureau T."/>
            <person name="Miyao A."/>
            <person name="Hirochika H."/>
            <person name="Nishikawa T."/>
            <person name="Kadowaki K."/>
            <person name="Sugiura M."/>
            <person name="Burr B."/>
            <person name="Sasaki T."/>
        </authorList>
    </citation>
    <scope>NUCLEOTIDE SEQUENCE [LARGE SCALE GENOMIC DNA]</scope>
    <source>
        <strain evidence="4">cv. Nipponbare</strain>
    </source>
</reference>
<proteinExistence type="predicted"/>
<evidence type="ECO:0000256" key="1">
    <source>
        <dbReference type="SAM" id="MobiDB-lite"/>
    </source>
</evidence>
<dbReference type="EMBL" id="AP005709">
    <property type="protein sequence ID" value="BAD17555.1"/>
    <property type="molecule type" value="Genomic_DNA"/>
</dbReference>
<evidence type="ECO:0000313" key="4">
    <source>
        <dbReference type="Proteomes" id="UP000000763"/>
    </source>
</evidence>
<protein>
    <submittedName>
        <fullName evidence="2">Uncharacterized protein</fullName>
    </submittedName>
</protein>
<accession>Q6YUN9</accession>
<gene>
    <name evidence="2" type="ORF">OJ1134_E08.1</name>
    <name evidence="3" type="ORF">P0646B04.40</name>
</gene>
<dbReference type="Proteomes" id="UP000000763">
    <property type="component" value="Chromosome 9"/>
</dbReference>
<reference evidence="4" key="4">
    <citation type="journal article" date="2008" name="Nucleic Acids Res.">
        <title>The rice annotation project database (RAP-DB): 2008 update.</title>
        <authorList>
            <consortium name="The rice annotation project (RAP)"/>
        </authorList>
    </citation>
    <scope>GENOME REANNOTATION</scope>
    <source>
        <strain evidence="4">cv. Nipponbare</strain>
    </source>
</reference>
<feature type="region of interest" description="Disordered" evidence="1">
    <location>
        <begin position="1"/>
        <end position="38"/>
    </location>
</feature>
<feature type="compositionally biased region" description="Basic residues" evidence="1">
    <location>
        <begin position="1"/>
        <end position="17"/>
    </location>
</feature>
<reference evidence="3" key="1">
    <citation type="submission" date="2002-09" db="EMBL/GenBank/DDBJ databases">
        <title>Oryza sativa nipponbare(GA3) genomic DNA, chromosome 9, PAC clone:P0646B04.</title>
        <authorList>
            <person name="Sasaki T."/>
            <person name="Matsumoto T."/>
            <person name="Katayose Y."/>
        </authorList>
    </citation>
    <scope>NUCLEOTIDE SEQUENCE</scope>
</reference>
<dbReference type="AlphaFoldDB" id="Q6YUN9"/>
<reference evidence="2" key="2">
    <citation type="submission" date="2002-10" db="EMBL/GenBank/DDBJ databases">
        <title>Oryza sativa nipponbare(GA3) genomic DNA, chromosome 9, BAC clone:OJ1134_E08.</title>
        <authorList>
            <person name="Sasaki T."/>
            <person name="Matsumoto T."/>
            <person name="Hattori M."/>
            <person name="Sakaki Y."/>
            <person name="Katayose Y."/>
        </authorList>
    </citation>
    <scope>NUCLEOTIDE SEQUENCE</scope>
</reference>
<dbReference type="EMBL" id="AP005860">
    <property type="protein sequence ID" value="BAD16486.1"/>
    <property type="molecule type" value="Genomic_DNA"/>
</dbReference>
<name>Q6YUN9_ORYSJ</name>
<evidence type="ECO:0000313" key="3">
    <source>
        <dbReference type="EMBL" id="BAD17555.1"/>
    </source>
</evidence>